<evidence type="ECO:0000256" key="1">
    <source>
        <dbReference type="SAM" id="MobiDB-lite"/>
    </source>
</evidence>
<feature type="region of interest" description="Disordered" evidence="1">
    <location>
        <begin position="174"/>
        <end position="208"/>
    </location>
</feature>
<sequence>MKKKYSHHKTDNSCRLRAKDNDVGRSIVLSYVCALPNKFAAEGATGMPGKWEHVDKEESYIIYTIKNMEPRRVSIEYYSFAHFFHIGEIAACCHKGQVVTWGFSAMRWGRKDCTRACNSKQPQDTRVLDERKQAGEDWYLAFMNSNTTLSYKQLALLEPLLLIMQTPLQIDKETVESSQALEPNSTSSSSPNLPVTVYSNPSTNDMSETQVTLSLNGSESERLYADEKVNGEFSGPSTSGVNESACPAIIVAVTSVSPLQLRSLPKAPSRKEPTKGRKRDRTARVTDSPVKHALEEQVESRKGKGHAL</sequence>
<feature type="compositionally biased region" description="Low complexity" evidence="1">
    <location>
        <begin position="184"/>
        <end position="197"/>
    </location>
</feature>
<evidence type="ECO:0000313" key="3">
    <source>
        <dbReference type="Proteomes" id="UP000735302"/>
    </source>
</evidence>
<keyword evidence="3" id="KW-1185">Reference proteome</keyword>
<organism evidence="2 3">
    <name type="scientific">Plakobranchus ocellatus</name>
    <dbReference type="NCBI Taxonomy" id="259542"/>
    <lineage>
        <taxon>Eukaryota</taxon>
        <taxon>Metazoa</taxon>
        <taxon>Spiralia</taxon>
        <taxon>Lophotrochozoa</taxon>
        <taxon>Mollusca</taxon>
        <taxon>Gastropoda</taxon>
        <taxon>Heterobranchia</taxon>
        <taxon>Euthyneura</taxon>
        <taxon>Panpulmonata</taxon>
        <taxon>Sacoglossa</taxon>
        <taxon>Placobranchoidea</taxon>
        <taxon>Plakobranchidae</taxon>
        <taxon>Plakobranchus</taxon>
    </lineage>
</organism>
<accession>A0AAV4C6D0</accession>
<proteinExistence type="predicted"/>
<dbReference type="EMBL" id="BLXT01005873">
    <property type="protein sequence ID" value="GFO26932.1"/>
    <property type="molecule type" value="Genomic_DNA"/>
</dbReference>
<protein>
    <submittedName>
        <fullName evidence="2">Uncharacterized protein</fullName>
    </submittedName>
</protein>
<feature type="compositionally biased region" description="Basic and acidic residues" evidence="1">
    <location>
        <begin position="289"/>
        <end position="302"/>
    </location>
</feature>
<dbReference type="Proteomes" id="UP000735302">
    <property type="component" value="Unassembled WGS sequence"/>
</dbReference>
<comment type="caution">
    <text evidence="2">The sequence shown here is derived from an EMBL/GenBank/DDBJ whole genome shotgun (WGS) entry which is preliminary data.</text>
</comment>
<feature type="region of interest" description="Disordered" evidence="1">
    <location>
        <begin position="262"/>
        <end position="308"/>
    </location>
</feature>
<feature type="compositionally biased region" description="Polar residues" evidence="1">
    <location>
        <begin position="198"/>
        <end position="208"/>
    </location>
</feature>
<reference evidence="2 3" key="1">
    <citation type="journal article" date="2021" name="Elife">
        <title>Chloroplast acquisition without the gene transfer in kleptoplastic sea slugs, Plakobranchus ocellatus.</title>
        <authorList>
            <person name="Maeda T."/>
            <person name="Takahashi S."/>
            <person name="Yoshida T."/>
            <person name="Shimamura S."/>
            <person name="Takaki Y."/>
            <person name="Nagai Y."/>
            <person name="Toyoda A."/>
            <person name="Suzuki Y."/>
            <person name="Arimoto A."/>
            <person name="Ishii H."/>
            <person name="Satoh N."/>
            <person name="Nishiyama T."/>
            <person name="Hasebe M."/>
            <person name="Maruyama T."/>
            <person name="Minagawa J."/>
            <person name="Obokata J."/>
            <person name="Shigenobu S."/>
        </authorList>
    </citation>
    <scope>NUCLEOTIDE SEQUENCE [LARGE SCALE GENOMIC DNA]</scope>
</reference>
<evidence type="ECO:0000313" key="2">
    <source>
        <dbReference type="EMBL" id="GFO26932.1"/>
    </source>
</evidence>
<name>A0AAV4C6D0_9GAST</name>
<gene>
    <name evidence="2" type="ORF">PoB_005343700</name>
</gene>
<dbReference type="AlphaFoldDB" id="A0AAV4C6D0"/>